<feature type="region of interest" description="Disordered" evidence="1">
    <location>
        <begin position="116"/>
        <end position="135"/>
    </location>
</feature>
<accession>A0AAU7JV41</accession>
<evidence type="ECO:0000256" key="2">
    <source>
        <dbReference type="SAM" id="Phobius"/>
    </source>
</evidence>
<feature type="transmembrane region" description="Helical" evidence="2">
    <location>
        <begin position="65"/>
        <end position="87"/>
    </location>
</feature>
<feature type="transmembrane region" description="Helical" evidence="2">
    <location>
        <begin position="33"/>
        <end position="53"/>
    </location>
</feature>
<dbReference type="EMBL" id="CP157483">
    <property type="protein sequence ID" value="XBO44323.1"/>
    <property type="molecule type" value="Genomic_DNA"/>
</dbReference>
<proteinExistence type="predicted"/>
<name>A0AAU7JV41_9MICO</name>
<keyword evidence="2" id="KW-0472">Membrane</keyword>
<dbReference type="RefSeq" id="WP_406831811.1">
    <property type="nucleotide sequence ID" value="NZ_CP157483.1"/>
</dbReference>
<dbReference type="AlphaFoldDB" id="A0AAU7JV41"/>
<evidence type="ECO:0000313" key="3">
    <source>
        <dbReference type="EMBL" id="XBO44323.1"/>
    </source>
</evidence>
<feature type="transmembrane region" description="Helical" evidence="2">
    <location>
        <begin position="6"/>
        <end position="24"/>
    </location>
</feature>
<evidence type="ECO:0000256" key="1">
    <source>
        <dbReference type="SAM" id="MobiDB-lite"/>
    </source>
</evidence>
<protein>
    <submittedName>
        <fullName evidence="3">DUF2304 domain-containing protein</fullName>
    </submittedName>
</protein>
<keyword evidence="2" id="KW-0812">Transmembrane</keyword>
<sequence>MRTDAYWLGVASGFVVIGVVIEMVRRRYLRGRFAVIWIALGVGAAVLALFPSLLEHAARAAGVEIPLNLLLFLGSIAMLIMIMQLSAEAGRLRERTRVLAEEVALLRAAVESSDHARRIPTSREHGERSEVTRNI</sequence>
<reference evidence="3" key="1">
    <citation type="submission" date="2024-05" db="EMBL/GenBank/DDBJ databases">
        <authorList>
            <person name="Kim S."/>
            <person name="Heo J."/>
            <person name="Choi H."/>
            <person name="Choi Y."/>
            <person name="Kwon S.-W."/>
            <person name="Kim Y."/>
        </authorList>
    </citation>
    <scope>NUCLEOTIDE SEQUENCE</scope>
    <source>
        <strain evidence="3">KACC 23699</strain>
    </source>
</reference>
<dbReference type="InterPro" id="IPR019277">
    <property type="entry name" value="DUF2304"/>
</dbReference>
<dbReference type="Pfam" id="PF10066">
    <property type="entry name" value="DUF2304"/>
    <property type="match status" value="1"/>
</dbReference>
<keyword evidence="2" id="KW-1133">Transmembrane helix</keyword>
<organism evidence="3">
    <name type="scientific">Pedococcus sp. KACC 23699</name>
    <dbReference type="NCBI Taxonomy" id="3149228"/>
    <lineage>
        <taxon>Bacteria</taxon>
        <taxon>Bacillati</taxon>
        <taxon>Actinomycetota</taxon>
        <taxon>Actinomycetes</taxon>
        <taxon>Micrococcales</taxon>
        <taxon>Intrasporangiaceae</taxon>
        <taxon>Pedococcus</taxon>
    </lineage>
</organism>
<gene>
    <name evidence="3" type="ORF">ABEG17_03050</name>
</gene>